<keyword evidence="4 6" id="KW-0547">Nucleotide-binding</keyword>
<protein>
    <recommendedName>
        <fullName evidence="6">Ribose 1,5-bisphosphate phosphokinase PhnN</fullName>
        <ecNumber evidence="6">2.7.4.23</ecNumber>
    </recommendedName>
    <alternativeName>
        <fullName evidence="6">Ribose 1,5-bisphosphokinase</fullName>
    </alternativeName>
</protein>
<gene>
    <name evidence="6" type="primary">phnN</name>
    <name evidence="8" type="ORF">IC63_12070</name>
</gene>
<reference evidence="8 9" key="2">
    <citation type="submission" date="2014-10" db="EMBL/GenBank/DDBJ databases">
        <title>Paracoccus sanguinis sp. nov., isolated from clinical specimens of New York State patients.</title>
        <authorList>
            <person name="Mingle L.A."/>
            <person name="Cole J.A."/>
            <person name="Lapierre P."/>
            <person name="Musser K.A."/>
        </authorList>
    </citation>
    <scope>NUCLEOTIDE SEQUENCE [LARGE SCALE GENOMIC DNA]</scope>
    <source>
        <strain evidence="8 9">HAMBI 3106</strain>
    </source>
</reference>
<evidence type="ECO:0000313" key="9">
    <source>
        <dbReference type="Proteomes" id="UP000029917"/>
    </source>
</evidence>
<comment type="catalytic activity">
    <reaction evidence="1 6">
        <text>alpha-D-ribose 1,5-bisphosphate + ATP = 5-phospho-alpha-D-ribose 1-diphosphate + ADP</text>
        <dbReference type="Rhea" id="RHEA:20109"/>
        <dbReference type="ChEBI" id="CHEBI:30616"/>
        <dbReference type="ChEBI" id="CHEBI:58017"/>
        <dbReference type="ChEBI" id="CHEBI:68688"/>
        <dbReference type="ChEBI" id="CHEBI:456216"/>
        <dbReference type="EC" id="2.7.4.23"/>
    </reaction>
</comment>
<dbReference type="NCBIfam" id="TIGR02322">
    <property type="entry name" value="phosphon_PhnN"/>
    <property type="match status" value="1"/>
</dbReference>
<evidence type="ECO:0000256" key="4">
    <source>
        <dbReference type="ARBA" id="ARBA00022741"/>
    </source>
</evidence>
<dbReference type="SMART" id="SM00072">
    <property type="entry name" value="GuKc"/>
    <property type="match status" value="1"/>
</dbReference>
<feature type="domain" description="Guanylate kinase/L-type calcium channel beta subunit" evidence="7">
    <location>
        <begin position="1"/>
        <end position="173"/>
    </location>
</feature>
<keyword evidence="8" id="KW-0418">Kinase</keyword>
<dbReference type="GO" id="GO:0019634">
    <property type="term" value="P:organic phosphonate metabolic process"/>
    <property type="evidence" value="ECO:0007669"/>
    <property type="project" value="UniProtKB-UniRule"/>
</dbReference>
<dbReference type="GO" id="GO:0033863">
    <property type="term" value="F:ribose 1,5-bisphosphate phosphokinase activity"/>
    <property type="evidence" value="ECO:0007669"/>
    <property type="project" value="UniProtKB-UniRule"/>
</dbReference>
<keyword evidence="5 6" id="KW-0067">ATP-binding</keyword>
<reference evidence="8 9" key="1">
    <citation type="submission" date="2014-09" db="EMBL/GenBank/DDBJ databases">
        <authorList>
            <person name="McGinnis J.M."/>
            <person name="Wolfgang W.J."/>
        </authorList>
    </citation>
    <scope>NUCLEOTIDE SEQUENCE [LARGE SCALE GENOMIC DNA]</scope>
    <source>
        <strain evidence="8 9">HAMBI 3106</strain>
    </source>
</reference>
<evidence type="ECO:0000256" key="1">
    <source>
        <dbReference type="ARBA" id="ARBA00000373"/>
    </source>
</evidence>
<comment type="pathway">
    <text evidence="2 6">Metabolic intermediate biosynthesis; 5-phospho-alpha-D-ribose 1-diphosphate biosynthesis; 5-phospho-alpha-D-ribose 1-diphosphate from D-ribose 5-phosphate (route II): step 3/3.</text>
</comment>
<comment type="function">
    <text evidence="6">Catalyzes the phosphorylation of ribose 1,5-bisphosphate to 5-phospho-D-ribosyl alpha-1-diphosphate (PRPP).</text>
</comment>
<dbReference type="InterPro" id="IPR008145">
    <property type="entry name" value="GK/Ca_channel_bsu"/>
</dbReference>
<dbReference type="GO" id="GO:0005524">
    <property type="term" value="F:ATP binding"/>
    <property type="evidence" value="ECO:0007669"/>
    <property type="project" value="UniProtKB-KW"/>
</dbReference>
<dbReference type="EC" id="2.7.4.23" evidence="6"/>
<dbReference type="EMBL" id="JRKS01000042">
    <property type="protein sequence ID" value="KGJ04402.1"/>
    <property type="molecule type" value="Genomic_DNA"/>
</dbReference>
<evidence type="ECO:0000256" key="5">
    <source>
        <dbReference type="ARBA" id="ARBA00022840"/>
    </source>
</evidence>
<dbReference type="AlphaFoldDB" id="A0A099F2I8"/>
<dbReference type="STRING" id="690417.IC63_12070"/>
<dbReference type="GO" id="GO:0005829">
    <property type="term" value="C:cytosol"/>
    <property type="evidence" value="ECO:0007669"/>
    <property type="project" value="TreeGrafter"/>
</dbReference>
<evidence type="ECO:0000256" key="2">
    <source>
        <dbReference type="ARBA" id="ARBA00005069"/>
    </source>
</evidence>
<dbReference type="InterPro" id="IPR012699">
    <property type="entry name" value="PhnN"/>
</dbReference>
<dbReference type="GO" id="GO:0006015">
    <property type="term" value="P:5-phosphoribose 1-diphosphate biosynthetic process"/>
    <property type="evidence" value="ECO:0007669"/>
    <property type="project" value="UniProtKB-UniRule"/>
</dbReference>
<comment type="similarity">
    <text evidence="6">Belongs to the ribose 1,5-bisphosphokinase family.</text>
</comment>
<evidence type="ECO:0000256" key="6">
    <source>
        <dbReference type="HAMAP-Rule" id="MF_00836"/>
    </source>
</evidence>
<dbReference type="InterPro" id="IPR027417">
    <property type="entry name" value="P-loop_NTPase"/>
</dbReference>
<sequence>MIFAVVGPSGAGKDTLIGGALRARPGLRLVRRVITRPTEAGGEDFEGVTPEEFAARKGRGEFALDWGAHGLSYGIPKAQVQGGGDVIFNGSRAALARAQVVFPDLRVIVVTAPPEVLARRLAARGRETPGDISERLDRADFDLPDGIEAATVMNDSTPEHGVARLLAALDAAAQRTTQDDPR</sequence>
<evidence type="ECO:0000313" key="8">
    <source>
        <dbReference type="EMBL" id="KGJ04402.1"/>
    </source>
</evidence>
<dbReference type="Gene3D" id="3.40.50.300">
    <property type="entry name" value="P-loop containing nucleotide triphosphate hydrolases"/>
    <property type="match status" value="1"/>
</dbReference>
<organism evidence="8 9">
    <name type="scientific">Paracoccus sphaerophysae</name>
    <dbReference type="NCBI Taxonomy" id="690417"/>
    <lineage>
        <taxon>Bacteria</taxon>
        <taxon>Pseudomonadati</taxon>
        <taxon>Pseudomonadota</taxon>
        <taxon>Alphaproteobacteria</taxon>
        <taxon>Rhodobacterales</taxon>
        <taxon>Paracoccaceae</taxon>
        <taxon>Paracoccus</taxon>
    </lineage>
</organism>
<proteinExistence type="inferred from homology"/>
<dbReference type="Proteomes" id="UP000029917">
    <property type="component" value="Unassembled WGS sequence"/>
</dbReference>
<accession>A0A099F2I8</accession>
<dbReference type="UniPathway" id="UPA00087">
    <property type="reaction ID" value="UER00175"/>
</dbReference>
<dbReference type="SUPFAM" id="SSF52540">
    <property type="entry name" value="P-loop containing nucleoside triphosphate hydrolases"/>
    <property type="match status" value="1"/>
</dbReference>
<evidence type="ECO:0000259" key="7">
    <source>
        <dbReference type="SMART" id="SM00072"/>
    </source>
</evidence>
<dbReference type="RefSeq" id="WP_036720593.1">
    <property type="nucleotide sequence ID" value="NZ_JRKS01000042.1"/>
</dbReference>
<dbReference type="PANTHER" id="PTHR23117:SF8">
    <property type="entry name" value="RIBOSE 1,5-BISPHOSPHATE PHOSPHOKINASE PHNN"/>
    <property type="match status" value="1"/>
</dbReference>
<keyword evidence="3 6" id="KW-0808">Transferase</keyword>
<dbReference type="PANTHER" id="PTHR23117">
    <property type="entry name" value="GUANYLATE KINASE-RELATED"/>
    <property type="match status" value="1"/>
</dbReference>
<dbReference type="HAMAP" id="MF_00836">
    <property type="entry name" value="PhnN"/>
    <property type="match status" value="1"/>
</dbReference>
<name>A0A099F2I8_9RHOB</name>
<dbReference type="OrthoDB" id="341217at2"/>
<comment type="caution">
    <text evidence="8">The sequence shown here is derived from an EMBL/GenBank/DDBJ whole genome shotgun (WGS) entry which is preliminary data.</text>
</comment>
<keyword evidence="9" id="KW-1185">Reference proteome</keyword>
<feature type="binding site" evidence="6">
    <location>
        <begin position="7"/>
        <end position="14"/>
    </location>
    <ligand>
        <name>ATP</name>
        <dbReference type="ChEBI" id="CHEBI:30616"/>
    </ligand>
</feature>
<evidence type="ECO:0000256" key="3">
    <source>
        <dbReference type="ARBA" id="ARBA00022679"/>
    </source>
</evidence>